<protein>
    <submittedName>
        <fullName evidence="1">Uncharacterized protein</fullName>
    </submittedName>
</protein>
<sequence>MIGYRLQNSYFGRVASLDKPRILMFT</sequence>
<evidence type="ECO:0000313" key="1">
    <source>
        <dbReference type="EMBL" id="JAE33590.1"/>
    </source>
</evidence>
<reference evidence="1" key="2">
    <citation type="journal article" date="2015" name="Data Brief">
        <title>Shoot transcriptome of the giant reed, Arundo donax.</title>
        <authorList>
            <person name="Barrero R.A."/>
            <person name="Guerrero F.D."/>
            <person name="Moolhuijzen P."/>
            <person name="Goolsby J.A."/>
            <person name="Tidwell J."/>
            <person name="Bellgard S.E."/>
            <person name="Bellgard M.I."/>
        </authorList>
    </citation>
    <scope>NUCLEOTIDE SEQUENCE</scope>
    <source>
        <tissue evidence="1">Shoot tissue taken approximately 20 cm above the soil surface</tissue>
    </source>
</reference>
<organism evidence="1">
    <name type="scientific">Arundo donax</name>
    <name type="common">Giant reed</name>
    <name type="synonym">Donax arundinaceus</name>
    <dbReference type="NCBI Taxonomy" id="35708"/>
    <lineage>
        <taxon>Eukaryota</taxon>
        <taxon>Viridiplantae</taxon>
        <taxon>Streptophyta</taxon>
        <taxon>Embryophyta</taxon>
        <taxon>Tracheophyta</taxon>
        <taxon>Spermatophyta</taxon>
        <taxon>Magnoliopsida</taxon>
        <taxon>Liliopsida</taxon>
        <taxon>Poales</taxon>
        <taxon>Poaceae</taxon>
        <taxon>PACMAD clade</taxon>
        <taxon>Arundinoideae</taxon>
        <taxon>Arundineae</taxon>
        <taxon>Arundo</taxon>
    </lineage>
</organism>
<proteinExistence type="predicted"/>
<dbReference type="EMBL" id="GBRH01164306">
    <property type="protein sequence ID" value="JAE33590.1"/>
    <property type="molecule type" value="Transcribed_RNA"/>
</dbReference>
<dbReference type="AlphaFoldDB" id="A0A0A9H8V0"/>
<reference evidence="1" key="1">
    <citation type="submission" date="2014-09" db="EMBL/GenBank/DDBJ databases">
        <authorList>
            <person name="Magalhaes I.L.F."/>
            <person name="Oliveira U."/>
            <person name="Santos F.R."/>
            <person name="Vidigal T.H.D.A."/>
            <person name="Brescovit A.D."/>
            <person name="Santos A.J."/>
        </authorList>
    </citation>
    <scope>NUCLEOTIDE SEQUENCE</scope>
    <source>
        <tissue evidence="1">Shoot tissue taken approximately 20 cm above the soil surface</tissue>
    </source>
</reference>
<accession>A0A0A9H8V0</accession>
<name>A0A0A9H8V0_ARUDO</name>